<dbReference type="InterPro" id="IPR045134">
    <property type="entry name" value="UHRF1/2-like"/>
</dbReference>
<sequence length="372" mass="41452">MVRTKLMRAQGSKAPRRQLVENMENSGPAAVEDAAQFAPNLNPAQIREQNIRENMKMLEELGLMESIADLQNSVSAVAANSKKRRSEPNERPTKRVRYLQAVDENIGERRRSSRLSNMPAPKYVGMDEGDEAGGNRSTNRRRMSHSSAAAGIRGEKTCTDKSEYRFPKPPPGRPHVVGAIDGIEVGFVFHSREEASYAGIHRGLVAGISGNEKQIYSICLNGGYEDDIDLGDRLCYTGAGGRDLKGTASKPKNCRTAPQSKDQTLTGTNLGLLKNLETKMPVRVLRGYKLHSRYAPEYGYRYDGLYEVVKHNVQMGQAGFLVQRFFLQRISGQSPLVERCENTDEAENDERNDDTEDHDLLDEDVEEGSKDD</sequence>
<feature type="domain" description="YDG" evidence="4">
    <location>
        <begin position="178"/>
        <end position="329"/>
    </location>
</feature>
<reference evidence="6" key="1">
    <citation type="submission" date="2022-11" db="UniProtKB">
        <authorList>
            <consortium name="WormBaseParasite"/>
        </authorList>
    </citation>
    <scope>IDENTIFICATION</scope>
</reference>
<dbReference type="InterPro" id="IPR036987">
    <property type="entry name" value="SRA-YDG_sf"/>
</dbReference>
<dbReference type="Proteomes" id="UP000887566">
    <property type="component" value="Unplaced"/>
</dbReference>
<dbReference type="GO" id="GO:0016567">
    <property type="term" value="P:protein ubiquitination"/>
    <property type="evidence" value="ECO:0007669"/>
    <property type="project" value="TreeGrafter"/>
</dbReference>
<dbReference type="InterPro" id="IPR015947">
    <property type="entry name" value="PUA-like_sf"/>
</dbReference>
<dbReference type="AlphaFoldDB" id="A0A914WS30"/>
<comment type="subcellular location">
    <subcellularLocation>
        <location evidence="2">Nucleus</location>
    </subcellularLocation>
</comment>
<organism evidence="5 6">
    <name type="scientific">Plectus sambesii</name>
    <dbReference type="NCBI Taxonomy" id="2011161"/>
    <lineage>
        <taxon>Eukaryota</taxon>
        <taxon>Metazoa</taxon>
        <taxon>Ecdysozoa</taxon>
        <taxon>Nematoda</taxon>
        <taxon>Chromadorea</taxon>
        <taxon>Plectida</taxon>
        <taxon>Plectina</taxon>
        <taxon>Plectoidea</taxon>
        <taxon>Plectidae</taxon>
        <taxon>Plectus</taxon>
    </lineage>
</organism>
<dbReference type="PANTHER" id="PTHR14140">
    <property type="entry name" value="E3 UBIQUITIN-PROTEIN LIGASE UHRF-RELATED"/>
    <property type="match status" value="1"/>
</dbReference>
<evidence type="ECO:0000256" key="1">
    <source>
        <dbReference type="ARBA" id="ARBA00023242"/>
    </source>
</evidence>
<dbReference type="Pfam" id="PF02182">
    <property type="entry name" value="SAD_SRA"/>
    <property type="match status" value="1"/>
</dbReference>
<keyword evidence="5" id="KW-1185">Reference proteome</keyword>
<evidence type="ECO:0000259" key="4">
    <source>
        <dbReference type="PROSITE" id="PS51015"/>
    </source>
</evidence>
<feature type="region of interest" description="Disordered" evidence="3">
    <location>
        <begin position="107"/>
        <end position="175"/>
    </location>
</feature>
<evidence type="ECO:0000313" key="6">
    <source>
        <dbReference type="WBParaSite" id="PSAMB.scaffold492size49541.g6213.t1"/>
    </source>
</evidence>
<dbReference type="InterPro" id="IPR003105">
    <property type="entry name" value="SRA_YDG"/>
</dbReference>
<dbReference type="SMART" id="SM00466">
    <property type="entry name" value="SRA"/>
    <property type="match status" value="1"/>
</dbReference>
<feature type="region of interest" description="Disordered" evidence="3">
    <location>
        <begin position="337"/>
        <end position="372"/>
    </location>
</feature>
<protein>
    <submittedName>
        <fullName evidence="6">YDG domain-containing protein</fullName>
    </submittedName>
</protein>
<evidence type="ECO:0000256" key="3">
    <source>
        <dbReference type="SAM" id="MobiDB-lite"/>
    </source>
</evidence>
<dbReference type="WBParaSite" id="PSAMB.scaffold492size49541.g6213.t1">
    <property type="protein sequence ID" value="PSAMB.scaffold492size49541.g6213.t1"/>
    <property type="gene ID" value="PSAMB.scaffold492size49541.g6213"/>
</dbReference>
<dbReference type="Gene3D" id="2.30.280.10">
    <property type="entry name" value="SRA-YDG"/>
    <property type="match status" value="1"/>
</dbReference>
<dbReference type="PROSITE" id="PS51015">
    <property type="entry name" value="YDG"/>
    <property type="match status" value="1"/>
</dbReference>
<proteinExistence type="predicted"/>
<name>A0A914WS30_9BILA</name>
<accession>A0A914WS30</accession>
<dbReference type="SUPFAM" id="SSF88697">
    <property type="entry name" value="PUA domain-like"/>
    <property type="match status" value="1"/>
</dbReference>
<evidence type="ECO:0000313" key="5">
    <source>
        <dbReference type="Proteomes" id="UP000887566"/>
    </source>
</evidence>
<dbReference type="GO" id="GO:0005634">
    <property type="term" value="C:nucleus"/>
    <property type="evidence" value="ECO:0007669"/>
    <property type="project" value="UniProtKB-SubCell"/>
</dbReference>
<dbReference type="GO" id="GO:0044027">
    <property type="term" value="P:negative regulation of gene expression via chromosomal CpG island methylation"/>
    <property type="evidence" value="ECO:0007669"/>
    <property type="project" value="TreeGrafter"/>
</dbReference>
<dbReference type="GO" id="GO:0061630">
    <property type="term" value="F:ubiquitin protein ligase activity"/>
    <property type="evidence" value="ECO:0007669"/>
    <property type="project" value="TreeGrafter"/>
</dbReference>
<feature type="compositionally biased region" description="Basic and acidic residues" evidence="3">
    <location>
        <begin position="153"/>
        <end position="166"/>
    </location>
</feature>
<feature type="compositionally biased region" description="Acidic residues" evidence="3">
    <location>
        <begin position="343"/>
        <end position="366"/>
    </location>
</feature>
<keyword evidence="1 2" id="KW-0539">Nucleus</keyword>
<dbReference type="PANTHER" id="PTHR14140:SF27">
    <property type="entry name" value="OS04G0289800 PROTEIN"/>
    <property type="match status" value="1"/>
</dbReference>
<evidence type="ECO:0000256" key="2">
    <source>
        <dbReference type="PROSITE-ProRule" id="PRU00358"/>
    </source>
</evidence>